<keyword evidence="4" id="KW-1185">Reference proteome</keyword>
<dbReference type="GO" id="GO:0003735">
    <property type="term" value="F:structural constituent of ribosome"/>
    <property type="evidence" value="ECO:0007669"/>
    <property type="project" value="InterPro"/>
</dbReference>
<dbReference type="SUPFAM" id="SSF52313">
    <property type="entry name" value="Ribosomal protein S2"/>
    <property type="match status" value="1"/>
</dbReference>
<dbReference type="InterPro" id="IPR005707">
    <property type="entry name" value="Ribosomal_uS2_euk/arc"/>
</dbReference>
<dbReference type="AlphaFoldDB" id="A0A7J7FKV5"/>
<dbReference type="Gene3D" id="3.40.50.10490">
    <property type="entry name" value="Glucose-6-phosphate isomerase like protein, domain 1"/>
    <property type="match status" value="1"/>
</dbReference>
<dbReference type="Proteomes" id="UP000551758">
    <property type="component" value="Unassembled WGS sequence"/>
</dbReference>
<evidence type="ECO:0000313" key="4">
    <source>
        <dbReference type="Proteomes" id="UP000551758"/>
    </source>
</evidence>
<dbReference type="GO" id="GO:0006412">
    <property type="term" value="P:translation"/>
    <property type="evidence" value="ECO:0007669"/>
    <property type="project" value="InterPro"/>
</dbReference>
<keyword evidence="1" id="KW-0689">Ribosomal protein</keyword>
<evidence type="ECO:0000256" key="2">
    <source>
        <dbReference type="ARBA" id="ARBA00023274"/>
    </source>
</evidence>
<evidence type="ECO:0000313" key="3">
    <source>
        <dbReference type="EMBL" id="KAF5928685.1"/>
    </source>
</evidence>
<dbReference type="PANTHER" id="PTHR11489">
    <property type="entry name" value="40S RIBOSOMAL PROTEIN SA"/>
    <property type="match status" value="1"/>
</dbReference>
<keyword evidence="2" id="KW-0687">Ribonucleoprotein</keyword>
<dbReference type="GO" id="GO:0015935">
    <property type="term" value="C:small ribosomal subunit"/>
    <property type="evidence" value="ECO:0007669"/>
    <property type="project" value="InterPro"/>
</dbReference>
<dbReference type="InterPro" id="IPR023591">
    <property type="entry name" value="Ribosomal_uS2_flav_dom_sf"/>
</dbReference>
<proteinExistence type="predicted"/>
<comment type="caution">
    <text evidence="3">The sequence shown here is derived from an EMBL/GenBank/DDBJ whole genome shotgun (WGS) entry which is preliminary data.</text>
</comment>
<gene>
    <name evidence="3" type="ORF">HPG69_008473</name>
</gene>
<protein>
    <submittedName>
        <fullName evidence="3">Uncharacterized protein</fullName>
    </submittedName>
</protein>
<name>A0A7J7FKV5_DICBM</name>
<reference evidence="3 4" key="1">
    <citation type="journal article" date="2020" name="Mol. Biol. Evol.">
        <title>Interspecific Gene Flow and the Evolution of Specialization in Black and White Rhinoceros.</title>
        <authorList>
            <person name="Moodley Y."/>
            <person name="Westbury M.V."/>
            <person name="Russo I.M."/>
            <person name="Gopalakrishnan S."/>
            <person name="Rakotoarivelo A."/>
            <person name="Olsen R.A."/>
            <person name="Prost S."/>
            <person name="Tunstall T."/>
            <person name="Ryder O.A."/>
            <person name="Dalen L."/>
            <person name="Bruford M.W."/>
        </authorList>
    </citation>
    <scope>NUCLEOTIDE SEQUENCE [LARGE SCALE GENOMIC DNA]</scope>
    <source>
        <strain evidence="3">SBR-YM</strain>
        <tissue evidence="3">Skin</tissue>
    </source>
</reference>
<organism evidence="3 4">
    <name type="scientific">Diceros bicornis minor</name>
    <name type="common">South-central black rhinoceros</name>
    <dbReference type="NCBI Taxonomy" id="77932"/>
    <lineage>
        <taxon>Eukaryota</taxon>
        <taxon>Metazoa</taxon>
        <taxon>Chordata</taxon>
        <taxon>Craniata</taxon>
        <taxon>Vertebrata</taxon>
        <taxon>Euteleostomi</taxon>
        <taxon>Mammalia</taxon>
        <taxon>Eutheria</taxon>
        <taxon>Laurasiatheria</taxon>
        <taxon>Perissodactyla</taxon>
        <taxon>Rhinocerotidae</taxon>
        <taxon>Diceros</taxon>
    </lineage>
</organism>
<sequence length="78" mass="8678">MSGALRAQQMKEDVLTLRAAGTHLGGANLDLQMGQYVYIRKSDGVYIVKLKRTWEKLLLAARPMRVSLSPGTMARELC</sequence>
<evidence type="ECO:0000256" key="1">
    <source>
        <dbReference type="ARBA" id="ARBA00022980"/>
    </source>
</evidence>
<dbReference type="EMBL" id="JACDTQ010000352">
    <property type="protein sequence ID" value="KAF5928685.1"/>
    <property type="molecule type" value="Genomic_DNA"/>
</dbReference>
<accession>A0A7J7FKV5</accession>